<dbReference type="STRING" id="335973.SAMN04488693_1362"/>
<keyword evidence="1" id="KW-0472">Membrane</keyword>
<proteinExistence type="predicted"/>
<reference evidence="2 3" key="1">
    <citation type="submission" date="2016-10" db="EMBL/GenBank/DDBJ databases">
        <authorList>
            <person name="de Groot N.N."/>
        </authorList>
    </citation>
    <scope>NUCLEOTIDE SEQUENCE [LARGE SCALE GENOMIC DNA]</scope>
    <source>
        <strain evidence="2 3">NP_1H</strain>
    </source>
</reference>
<organism evidence="2 3">
    <name type="scientific">Arthrobacter subterraneus</name>
    <dbReference type="NCBI Taxonomy" id="335973"/>
    <lineage>
        <taxon>Bacteria</taxon>
        <taxon>Bacillati</taxon>
        <taxon>Actinomycetota</taxon>
        <taxon>Actinomycetes</taxon>
        <taxon>Micrococcales</taxon>
        <taxon>Micrococcaceae</taxon>
        <taxon>Arthrobacter</taxon>
    </lineage>
</organism>
<gene>
    <name evidence="2" type="ORF">SAMN04488693_1362</name>
</gene>
<keyword evidence="1" id="KW-0812">Transmembrane</keyword>
<dbReference type="EMBL" id="FNDT01000036">
    <property type="protein sequence ID" value="SDI93556.1"/>
    <property type="molecule type" value="Genomic_DNA"/>
</dbReference>
<feature type="transmembrane region" description="Helical" evidence="1">
    <location>
        <begin position="58"/>
        <end position="78"/>
    </location>
</feature>
<feature type="transmembrane region" description="Helical" evidence="1">
    <location>
        <begin position="21"/>
        <end position="38"/>
    </location>
</feature>
<dbReference type="RefSeq" id="WP_090588437.1">
    <property type="nucleotide sequence ID" value="NZ_FNDT01000036.1"/>
</dbReference>
<protein>
    <submittedName>
        <fullName evidence="2">Uncharacterized protein</fullName>
    </submittedName>
</protein>
<evidence type="ECO:0000256" key="1">
    <source>
        <dbReference type="SAM" id="Phobius"/>
    </source>
</evidence>
<keyword evidence="3" id="KW-1185">Reference proteome</keyword>
<keyword evidence="1" id="KW-1133">Transmembrane helix</keyword>
<dbReference type="OrthoDB" id="166777at2"/>
<evidence type="ECO:0000313" key="3">
    <source>
        <dbReference type="Proteomes" id="UP000199258"/>
    </source>
</evidence>
<evidence type="ECO:0000313" key="2">
    <source>
        <dbReference type="EMBL" id="SDI93556.1"/>
    </source>
</evidence>
<feature type="transmembrane region" description="Helical" evidence="1">
    <location>
        <begin position="127"/>
        <end position="144"/>
    </location>
</feature>
<dbReference type="Proteomes" id="UP000199258">
    <property type="component" value="Unassembled WGS sequence"/>
</dbReference>
<sequence>MKDDHRTSLAAALSHWPARRWLAAVGGALITYLIVAVPTDLIDTPLFTREVPPTWWSFPVLAVTAGLTGMVAATYVAREPTPQNDRHRRFGAAGTAISFFAVGCPVCNKLVLLALGASGAMQYFEPIQPLLAAGSVALLTWALHQRATSEDRCRAPQVPSAAGSTNG</sequence>
<feature type="transmembrane region" description="Helical" evidence="1">
    <location>
        <begin position="90"/>
        <end position="115"/>
    </location>
</feature>
<name>A0A1G8PMK7_9MICC</name>
<accession>A0A1G8PMK7</accession>
<dbReference type="AlphaFoldDB" id="A0A1G8PMK7"/>